<dbReference type="InterPro" id="IPR000504">
    <property type="entry name" value="RRM_dom"/>
</dbReference>
<keyword evidence="6" id="KW-1185">Reference proteome</keyword>
<organism evidence="5 6">
    <name type="scientific">Aureobasidium namibiae CBS 147.97</name>
    <dbReference type="NCBI Taxonomy" id="1043004"/>
    <lineage>
        <taxon>Eukaryota</taxon>
        <taxon>Fungi</taxon>
        <taxon>Dikarya</taxon>
        <taxon>Ascomycota</taxon>
        <taxon>Pezizomycotina</taxon>
        <taxon>Dothideomycetes</taxon>
        <taxon>Dothideomycetidae</taxon>
        <taxon>Dothideales</taxon>
        <taxon>Saccotheciaceae</taxon>
        <taxon>Aureobasidium</taxon>
    </lineage>
</organism>
<reference evidence="5 6" key="1">
    <citation type="journal article" date="2014" name="BMC Genomics">
        <title>Genome sequencing of four Aureobasidium pullulans varieties: biotechnological potential, stress tolerance, and description of new species.</title>
        <authorList>
            <person name="Gostin Ar C."/>
            <person name="Ohm R.A."/>
            <person name="Kogej T."/>
            <person name="Sonjak S."/>
            <person name="Turk M."/>
            <person name="Zajc J."/>
            <person name="Zalar P."/>
            <person name="Grube M."/>
            <person name="Sun H."/>
            <person name="Han J."/>
            <person name="Sharma A."/>
            <person name="Chiniquy J."/>
            <person name="Ngan C.Y."/>
            <person name="Lipzen A."/>
            <person name="Barry K."/>
            <person name="Grigoriev I.V."/>
            <person name="Gunde-Cimerman N."/>
        </authorList>
    </citation>
    <scope>NUCLEOTIDE SEQUENCE [LARGE SCALE GENOMIC DNA]</scope>
    <source>
        <strain evidence="5 6">CBS 147.97</strain>
    </source>
</reference>
<dbReference type="PANTHER" id="PTHR19965">
    <property type="entry name" value="RNA AND EXPORT FACTOR BINDING PROTEIN"/>
    <property type="match status" value="1"/>
</dbReference>
<feature type="compositionally biased region" description="Low complexity" evidence="3">
    <location>
        <begin position="230"/>
        <end position="254"/>
    </location>
</feature>
<dbReference type="InterPro" id="IPR051229">
    <property type="entry name" value="ALYREF_mRNA_export"/>
</dbReference>
<feature type="compositionally biased region" description="Basic and acidic residues" evidence="3">
    <location>
        <begin position="13"/>
        <end position="30"/>
    </location>
</feature>
<dbReference type="GO" id="GO:0005634">
    <property type="term" value="C:nucleus"/>
    <property type="evidence" value="ECO:0007669"/>
    <property type="project" value="TreeGrafter"/>
</dbReference>
<dbReference type="SMART" id="SM00360">
    <property type="entry name" value="RRM"/>
    <property type="match status" value="1"/>
</dbReference>
<dbReference type="STRING" id="1043004.A0A074XG11"/>
<name>A0A074XG11_9PEZI</name>
<proteinExistence type="predicted"/>
<feature type="region of interest" description="Disordered" evidence="3">
    <location>
        <begin position="158"/>
        <end position="261"/>
    </location>
</feature>
<dbReference type="Proteomes" id="UP000027730">
    <property type="component" value="Unassembled WGS sequence"/>
</dbReference>
<feature type="compositionally biased region" description="Basic residues" evidence="3">
    <location>
        <begin position="202"/>
        <end position="213"/>
    </location>
</feature>
<evidence type="ECO:0000259" key="4">
    <source>
        <dbReference type="PROSITE" id="PS50102"/>
    </source>
</evidence>
<gene>
    <name evidence="5" type="ORF">M436DRAFT_46487</name>
</gene>
<dbReference type="PANTHER" id="PTHR19965:SF35">
    <property type="entry name" value="RNA ANNEALING PROTEIN YRA1"/>
    <property type="match status" value="1"/>
</dbReference>
<dbReference type="AlphaFoldDB" id="A0A074XG11"/>
<dbReference type="EMBL" id="KL584709">
    <property type="protein sequence ID" value="KEQ73541.1"/>
    <property type="molecule type" value="Genomic_DNA"/>
</dbReference>
<dbReference type="Pfam" id="PF13865">
    <property type="entry name" value="FoP_duplication"/>
    <property type="match status" value="1"/>
</dbReference>
<keyword evidence="1 2" id="KW-0694">RNA-binding</keyword>
<dbReference type="Pfam" id="PF00076">
    <property type="entry name" value="RRM_1"/>
    <property type="match status" value="1"/>
</dbReference>
<dbReference type="GeneID" id="25410534"/>
<evidence type="ECO:0000313" key="6">
    <source>
        <dbReference type="Proteomes" id="UP000027730"/>
    </source>
</evidence>
<feature type="domain" description="RRM" evidence="4">
    <location>
        <begin position="71"/>
        <end position="149"/>
    </location>
</feature>
<evidence type="ECO:0000256" key="1">
    <source>
        <dbReference type="ARBA" id="ARBA00022884"/>
    </source>
</evidence>
<dbReference type="PROSITE" id="PS50102">
    <property type="entry name" value="RRM"/>
    <property type="match status" value="1"/>
</dbReference>
<protein>
    <recommendedName>
        <fullName evidence="4">RRM domain-containing protein</fullName>
    </recommendedName>
</protein>
<dbReference type="Gene3D" id="3.30.70.330">
    <property type="match status" value="1"/>
</dbReference>
<dbReference type="SMART" id="SM01218">
    <property type="entry name" value="FoP_duplication"/>
    <property type="match status" value="1"/>
</dbReference>
<evidence type="ECO:0000256" key="3">
    <source>
        <dbReference type="SAM" id="MobiDB-lite"/>
    </source>
</evidence>
<dbReference type="OrthoDB" id="346839at2759"/>
<dbReference type="GO" id="GO:0003729">
    <property type="term" value="F:mRNA binding"/>
    <property type="evidence" value="ECO:0007669"/>
    <property type="project" value="TreeGrafter"/>
</dbReference>
<dbReference type="RefSeq" id="XP_013427518.1">
    <property type="nucleotide sequence ID" value="XM_013572064.1"/>
</dbReference>
<evidence type="ECO:0000256" key="2">
    <source>
        <dbReference type="PROSITE-ProRule" id="PRU00176"/>
    </source>
</evidence>
<dbReference type="InterPro" id="IPR012677">
    <property type="entry name" value="Nucleotide-bd_a/b_plait_sf"/>
</dbReference>
<dbReference type="HOGENOM" id="CLU_052367_2_0_1"/>
<feature type="compositionally biased region" description="Low complexity" evidence="3">
    <location>
        <begin position="178"/>
        <end position="199"/>
    </location>
</feature>
<sequence length="261" mass="26756">MSSKLDQSLEEIAGSRRNDTRRPRRGDKPRVSTGGVTKNSAAPKNAGRQPKASAAATAAIVGAALPATGESKIIVSNLPSDVTEQQIKEYFGKTVGPIKKVLLNYNKNGRSVGVATIIFSQPHSAAAAAKQLDSVKVDGKAMKIEVILGAKYAPTPAAPKSLGDRIQAPKAKKENNKPKTAAAAPKPVNAAAGGATKAAGRGGRKGRAGRPKPKTVEELDAEMSEYFDPNAVAPAANTNGASAPAAAPAATGDATMEDEIM</sequence>
<accession>A0A074XG11</accession>
<dbReference type="InterPro" id="IPR025715">
    <property type="entry name" value="FoP_C"/>
</dbReference>
<dbReference type="InterPro" id="IPR035979">
    <property type="entry name" value="RBD_domain_sf"/>
</dbReference>
<evidence type="ECO:0000313" key="5">
    <source>
        <dbReference type="EMBL" id="KEQ73541.1"/>
    </source>
</evidence>
<feature type="region of interest" description="Disordered" evidence="3">
    <location>
        <begin position="1"/>
        <end position="52"/>
    </location>
</feature>
<dbReference type="SUPFAM" id="SSF54928">
    <property type="entry name" value="RNA-binding domain, RBD"/>
    <property type="match status" value="1"/>
</dbReference>